<reference evidence="3" key="1">
    <citation type="submission" date="2016-10" db="EMBL/GenBank/DDBJ databases">
        <authorList>
            <person name="Varghese N."/>
            <person name="Submissions S."/>
        </authorList>
    </citation>
    <scope>NUCLEOTIDE SEQUENCE [LARGE SCALE GENOMIC DNA]</scope>
    <source>
        <strain evidence="3">CGMCC 1.11014</strain>
    </source>
</reference>
<feature type="transmembrane region" description="Helical" evidence="1">
    <location>
        <begin position="162"/>
        <end position="180"/>
    </location>
</feature>
<sequence>MKQQRFELEHAALWEDIAAILENRSERPAALPELYRRLAQCQALAGQRGYSPALTDYLHAMAAECHLRLYGAVAERPRALTRWMLVDFPRRVRAEWRLFLAASLAFWGVAIVLGLLVWRHPQSAYSFIDPHQLDQYRRMYSPGNIRMGRGGSEGDMLMFGHYIWNNVSIGFRTFAAGLFAGLPALLSLTFNGLHGGVIASWLSMDPATRQNFWSFVVTHASFEITGLVLSGMAGMRLGLALLAPGRLSRRHALFAASQAMFPVIVGAALLTVLAAFVEAFWSASTAIAPGVKYAVGGACWALVIAFLLLAGRAPRGASDAA</sequence>
<dbReference type="PANTHER" id="PTHR35337:SF1">
    <property type="entry name" value="SLR1478 PROTEIN"/>
    <property type="match status" value="1"/>
</dbReference>
<evidence type="ECO:0000256" key="1">
    <source>
        <dbReference type="SAM" id="Phobius"/>
    </source>
</evidence>
<proteinExistence type="predicted"/>
<dbReference type="InterPro" id="IPR002798">
    <property type="entry name" value="SpoIIM-like"/>
</dbReference>
<keyword evidence="1" id="KW-0472">Membrane</keyword>
<gene>
    <name evidence="2" type="ORF">SAMN05216552_100891</name>
</gene>
<protein>
    <submittedName>
        <fullName evidence="2">Uncharacterized membrane protein SpoIIM, required for sporulation</fullName>
    </submittedName>
</protein>
<accession>A0A1I7IK05</accession>
<organism evidence="2 3">
    <name type="scientific">Pseudoduganella namucuonensis</name>
    <dbReference type="NCBI Taxonomy" id="1035707"/>
    <lineage>
        <taxon>Bacteria</taxon>
        <taxon>Pseudomonadati</taxon>
        <taxon>Pseudomonadota</taxon>
        <taxon>Betaproteobacteria</taxon>
        <taxon>Burkholderiales</taxon>
        <taxon>Oxalobacteraceae</taxon>
        <taxon>Telluria group</taxon>
        <taxon>Pseudoduganella</taxon>
    </lineage>
</organism>
<dbReference type="PANTHER" id="PTHR35337">
    <property type="entry name" value="SLR1478 PROTEIN"/>
    <property type="match status" value="1"/>
</dbReference>
<feature type="transmembrane region" description="Helical" evidence="1">
    <location>
        <begin position="293"/>
        <end position="311"/>
    </location>
</feature>
<feature type="transmembrane region" description="Helical" evidence="1">
    <location>
        <begin position="259"/>
        <end position="281"/>
    </location>
</feature>
<dbReference type="Pfam" id="PF01944">
    <property type="entry name" value="SpoIIM"/>
    <property type="match status" value="1"/>
</dbReference>
<keyword evidence="1" id="KW-1133">Transmembrane helix</keyword>
<dbReference type="EMBL" id="FPBO01000008">
    <property type="protein sequence ID" value="SFU73253.1"/>
    <property type="molecule type" value="Genomic_DNA"/>
</dbReference>
<keyword evidence="1" id="KW-0812">Transmembrane</keyword>
<dbReference type="STRING" id="1035707.SAMN05216552_100891"/>
<dbReference type="OrthoDB" id="9792847at2"/>
<dbReference type="Proteomes" id="UP000199391">
    <property type="component" value="Unassembled WGS sequence"/>
</dbReference>
<keyword evidence="3" id="KW-1185">Reference proteome</keyword>
<dbReference type="AlphaFoldDB" id="A0A1I7IK05"/>
<evidence type="ECO:0000313" key="3">
    <source>
        <dbReference type="Proteomes" id="UP000199391"/>
    </source>
</evidence>
<name>A0A1I7IK05_9BURK</name>
<evidence type="ECO:0000313" key="2">
    <source>
        <dbReference type="EMBL" id="SFU73253.1"/>
    </source>
</evidence>
<feature type="transmembrane region" description="Helical" evidence="1">
    <location>
        <begin position="98"/>
        <end position="118"/>
    </location>
</feature>
<dbReference type="RefSeq" id="WP_093555566.1">
    <property type="nucleotide sequence ID" value="NZ_FPBO01000008.1"/>
</dbReference>